<accession>A0A834W3M6</accession>
<evidence type="ECO:0000313" key="3">
    <source>
        <dbReference type="Proteomes" id="UP000634136"/>
    </source>
</evidence>
<proteinExistence type="predicted"/>
<sequence length="131" mass="15403">MLLNHSINVEPISTRKERKEAEESLELTKTTSFFFFYSLLAPAFSTLRMGFVVVAEGRFKRKRDFEYYRDTKLLIMEQLPETATSIIVSFKVDYDIVSLDSQEFLQMTPWLEMMASFTMTPRHRTSPAQRL</sequence>
<reference evidence="2" key="1">
    <citation type="submission" date="2020-09" db="EMBL/GenBank/DDBJ databases">
        <title>Genome-Enabled Discovery of Anthraquinone Biosynthesis in Senna tora.</title>
        <authorList>
            <person name="Kang S.-H."/>
            <person name="Pandey R.P."/>
            <person name="Lee C.-M."/>
            <person name="Sim J.-S."/>
            <person name="Jeong J.-T."/>
            <person name="Choi B.-S."/>
            <person name="Jung M."/>
            <person name="Ginzburg D."/>
            <person name="Zhao K."/>
            <person name="Won S.Y."/>
            <person name="Oh T.-J."/>
            <person name="Yu Y."/>
            <person name="Kim N.-H."/>
            <person name="Lee O.R."/>
            <person name="Lee T.-H."/>
            <person name="Bashyal P."/>
            <person name="Kim T.-S."/>
            <person name="Lee W.-H."/>
            <person name="Kawkins C."/>
            <person name="Kim C.-K."/>
            <person name="Kim J.S."/>
            <person name="Ahn B.O."/>
            <person name="Rhee S.Y."/>
            <person name="Sohng J.K."/>
        </authorList>
    </citation>
    <scope>NUCLEOTIDE SEQUENCE</scope>
    <source>
        <tissue evidence="2">Leaf</tissue>
    </source>
</reference>
<protein>
    <submittedName>
        <fullName evidence="2">Auxin efflux carrier component 3-like</fullName>
    </submittedName>
</protein>
<feature type="transmembrane region" description="Helical" evidence="1">
    <location>
        <begin position="34"/>
        <end position="55"/>
    </location>
</feature>
<keyword evidence="1" id="KW-0472">Membrane</keyword>
<dbReference type="Proteomes" id="UP000634136">
    <property type="component" value="Unassembled WGS sequence"/>
</dbReference>
<name>A0A834W3M6_9FABA</name>
<evidence type="ECO:0000256" key="1">
    <source>
        <dbReference type="SAM" id="Phobius"/>
    </source>
</evidence>
<keyword evidence="1" id="KW-0812">Transmembrane</keyword>
<keyword evidence="1" id="KW-1133">Transmembrane helix</keyword>
<comment type="caution">
    <text evidence="2">The sequence shown here is derived from an EMBL/GenBank/DDBJ whole genome shotgun (WGS) entry which is preliminary data.</text>
</comment>
<evidence type="ECO:0000313" key="2">
    <source>
        <dbReference type="EMBL" id="KAF7808327.1"/>
    </source>
</evidence>
<dbReference type="EMBL" id="JAAIUW010000011">
    <property type="protein sequence ID" value="KAF7808327.1"/>
    <property type="molecule type" value="Genomic_DNA"/>
</dbReference>
<gene>
    <name evidence="2" type="ORF">G2W53_035070</name>
</gene>
<organism evidence="2 3">
    <name type="scientific">Senna tora</name>
    <dbReference type="NCBI Taxonomy" id="362788"/>
    <lineage>
        <taxon>Eukaryota</taxon>
        <taxon>Viridiplantae</taxon>
        <taxon>Streptophyta</taxon>
        <taxon>Embryophyta</taxon>
        <taxon>Tracheophyta</taxon>
        <taxon>Spermatophyta</taxon>
        <taxon>Magnoliopsida</taxon>
        <taxon>eudicotyledons</taxon>
        <taxon>Gunneridae</taxon>
        <taxon>Pentapetalae</taxon>
        <taxon>rosids</taxon>
        <taxon>fabids</taxon>
        <taxon>Fabales</taxon>
        <taxon>Fabaceae</taxon>
        <taxon>Caesalpinioideae</taxon>
        <taxon>Cassia clade</taxon>
        <taxon>Senna</taxon>
    </lineage>
</organism>
<dbReference type="AlphaFoldDB" id="A0A834W3M6"/>
<keyword evidence="3" id="KW-1185">Reference proteome</keyword>